<dbReference type="EMBL" id="VUJU01012643">
    <property type="protein sequence ID" value="KAF0707165.1"/>
    <property type="molecule type" value="Genomic_DNA"/>
</dbReference>
<feature type="non-terminal residue" evidence="1">
    <location>
        <position position="34"/>
    </location>
</feature>
<name>A0A6G0VRW3_APHCR</name>
<comment type="caution">
    <text evidence="1">The sequence shown here is derived from an EMBL/GenBank/DDBJ whole genome shotgun (WGS) entry which is preliminary data.</text>
</comment>
<sequence>MPKTCCVSEPHNILKPSFSVPKDELKKLLWEASL</sequence>
<reference evidence="1 2" key="1">
    <citation type="submission" date="2019-08" db="EMBL/GenBank/DDBJ databases">
        <title>Whole genome of Aphis craccivora.</title>
        <authorList>
            <person name="Voronova N.V."/>
            <person name="Shulinski R.S."/>
            <person name="Bandarenka Y.V."/>
            <person name="Zhorov D.G."/>
            <person name="Warner D."/>
        </authorList>
    </citation>
    <scope>NUCLEOTIDE SEQUENCE [LARGE SCALE GENOMIC DNA]</scope>
    <source>
        <strain evidence="1">180601</strain>
        <tissue evidence="1">Whole Body</tissue>
    </source>
</reference>
<evidence type="ECO:0000313" key="1">
    <source>
        <dbReference type="EMBL" id="KAF0707165.1"/>
    </source>
</evidence>
<proteinExistence type="predicted"/>
<dbReference type="AlphaFoldDB" id="A0A6G0VRW3"/>
<accession>A0A6G0VRW3</accession>
<keyword evidence="2" id="KW-1185">Reference proteome</keyword>
<organism evidence="1 2">
    <name type="scientific">Aphis craccivora</name>
    <name type="common">Cowpea aphid</name>
    <dbReference type="NCBI Taxonomy" id="307492"/>
    <lineage>
        <taxon>Eukaryota</taxon>
        <taxon>Metazoa</taxon>
        <taxon>Ecdysozoa</taxon>
        <taxon>Arthropoda</taxon>
        <taxon>Hexapoda</taxon>
        <taxon>Insecta</taxon>
        <taxon>Pterygota</taxon>
        <taxon>Neoptera</taxon>
        <taxon>Paraneoptera</taxon>
        <taxon>Hemiptera</taxon>
        <taxon>Sternorrhyncha</taxon>
        <taxon>Aphidomorpha</taxon>
        <taxon>Aphidoidea</taxon>
        <taxon>Aphididae</taxon>
        <taxon>Aphidini</taxon>
        <taxon>Aphis</taxon>
        <taxon>Aphis</taxon>
    </lineage>
</organism>
<dbReference type="Proteomes" id="UP000478052">
    <property type="component" value="Unassembled WGS sequence"/>
</dbReference>
<protein>
    <submittedName>
        <fullName evidence="1">Uncharacterized protein</fullName>
    </submittedName>
</protein>
<evidence type="ECO:0000313" key="2">
    <source>
        <dbReference type="Proteomes" id="UP000478052"/>
    </source>
</evidence>
<gene>
    <name evidence="1" type="ORF">FWK35_00034172</name>
</gene>